<dbReference type="EMBL" id="CP010904">
    <property type="protein sequence ID" value="AKJ65552.1"/>
    <property type="molecule type" value="Genomic_DNA"/>
</dbReference>
<sequence>MSFPRGAQRRCHVPPPRPKAVASSAAFPRGAQRRCLERSVEDRGNRGSRVNGPYGPRGRRGKCRSHEARSAVFTFPPRGRRPLPRAKRGKSWQSRKSCQRPLRASWQTGEMPFPRGAQRRFHVPPPRPKAVSTSEAWKIVAIEEVVSTALSGLVAVGGNAVPTRRAAPFSRFPPEAEGRFHERSVPPERSVAPRRAAPLPRSPLTFPRATQRLSAKNPEESP</sequence>
<evidence type="ECO:0000256" key="1">
    <source>
        <dbReference type="SAM" id="MobiDB-lite"/>
    </source>
</evidence>
<dbReference type="AlphaFoldDB" id="A0A0G3EJD9"/>
<organism evidence="2 3">
    <name type="scientific">Kiritimatiella glycovorans</name>
    <dbReference type="NCBI Taxonomy" id="1307763"/>
    <lineage>
        <taxon>Bacteria</taxon>
        <taxon>Pseudomonadati</taxon>
        <taxon>Kiritimatiellota</taxon>
        <taxon>Kiritimatiellia</taxon>
        <taxon>Kiritimatiellales</taxon>
        <taxon>Kiritimatiellaceae</taxon>
        <taxon>Kiritimatiella</taxon>
    </lineage>
</organism>
<feature type="region of interest" description="Disordered" evidence="1">
    <location>
        <begin position="1"/>
        <end position="133"/>
    </location>
</feature>
<dbReference type="STRING" id="1307763.L21SP4_02326"/>
<feature type="compositionally biased region" description="Basic and acidic residues" evidence="1">
    <location>
        <begin position="174"/>
        <end position="186"/>
    </location>
</feature>
<name>A0A0G3EJD9_9BACT</name>
<proteinExistence type="predicted"/>
<reference evidence="2 3" key="2">
    <citation type="journal article" date="2016" name="ISME J.">
        <title>Characterization of the first cultured representative of Verrucomicrobia subdivision 5 indicates the proposal of a novel phylum.</title>
        <authorList>
            <person name="Spring S."/>
            <person name="Bunk B."/>
            <person name="Sproer C."/>
            <person name="Schumann P."/>
            <person name="Rohde M."/>
            <person name="Tindall B.J."/>
            <person name="Klenk H.P."/>
        </authorList>
    </citation>
    <scope>NUCLEOTIDE SEQUENCE [LARGE SCALE GENOMIC DNA]</scope>
    <source>
        <strain evidence="2 3">L21-Fru-AB</strain>
    </source>
</reference>
<evidence type="ECO:0000313" key="3">
    <source>
        <dbReference type="Proteomes" id="UP000035268"/>
    </source>
</evidence>
<evidence type="ECO:0000313" key="2">
    <source>
        <dbReference type="EMBL" id="AKJ65552.1"/>
    </source>
</evidence>
<feature type="compositionally biased region" description="Low complexity" evidence="1">
    <location>
        <begin position="189"/>
        <end position="204"/>
    </location>
</feature>
<reference evidence="3" key="1">
    <citation type="submission" date="2015-02" db="EMBL/GenBank/DDBJ databases">
        <title>Description and complete genome sequence of the first cultured representative of the subdivision 5 of the Verrucomicrobia phylum.</title>
        <authorList>
            <person name="Spring S."/>
            <person name="Bunk B."/>
            <person name="Sproer C."/>
            <person name="Klenk H.-P."/>
        </authorList>
    </citation>
    <scope>NUCLEOTIDE SEQUENCE [LARGE SCALE GENOMIC DNA]</scope>
    <source>
        <strain evidence="3">L21-Fru-AB</strain>
    </source>
</reference>
<dbReference type="KEGG" id="vbl:L21SP4_02326"/>
<feature type="compositionally biased region" description="Basic residues" evidence="1">
    <location>
        <begin position="78"/>
        <end position="90"/>
    </location>
</feature>
<keyword evidence="3" id="KW-1185">Reference proteome</keyword>
<protein>
    <submittedName>
        <fullName evidence="2">Uncharacterized protein</fullName>
    </submittedName>
</protein>
<feature type="compositionally biased region" description="Basic and acidic residues" evidence="1">
    <location>
        <begin position="34"/>
        <end position="45"/>
    </location>
</feature>
<feature type="region of interest" description="Disordered" evidence="1">
    <location>
        <begin position="164"/>
        <end position="222"/>
    </location>
</feature>
<accession>A0A0G3EJD9</accession>
<gene>
    <name evidence="2" type="ORF">L21SP4_02326</name>
</gene>
<dbReference type="Proteomes" id="UP000035268">
    <property type="component" value="Chromosome"/>
</dbReference>